<feature type="compositionally biased region" description="Basic and acidic residues" evidence="8">
    <location>
        <begin position="1"/>
        <end position="11"/>
    </location>
</feature>
<dbReference type="Proteomes" id="UP000215043">
    <property type="component" value="Chromosome"/>
</dbReference>
<dbReference type="EMBL" id="CP022752">
    <property type="protein sequence ID" value="ASU78249.1"/>
    <property type="molecule type" value="Genomic_DNA"/>
</dbReference>
<feature type="transmembrane region" description="Helical" evidence="7">
    <location>
        <begin position="39"/>
        <end position="61"/>
    </location>
</feature>
<dbReference type="CDD" id="cd06261">
    <property type="entry name" value="TM_PBP2"/>
    <property type="match status" value="1"/>
</dbReference>
<evidence type="ECO:0000313" key="11">
    <source>
        <dbReference type="EMBL" id="KGI81797.1"/>
    </source>
</evidence>
<evidence type="ECO:0000259" key="9">
    <source>
        <dbReference type="PROSITE" id="PS50928"/>
    </source>
</evidence>
<keyword evidence="2 7" id="KW-0813">Transport</keyword>
<protein>
    <submittedName>
        <fullName evidence="10">ABC transporter permease</fullName>
    </submittedName>
</protein>
<evidence type="ECO:0000256" key="6">
    <source>
        <dbReference type="ARBA" id="ARBA00023136"/>
    </source>
</evidence>
<reference evidence="10 13" key="2">
    <citation type="submission" date="2017-08" db="EMBL/GenBank/DDBJ databases">
        <title>The complete genome sequence of moderately halophilic actinomycete Actinopolyspora erythraea YIM 90600, the producer of novel erythromycin, novel actinopolysporins A-C and tubercidin.</title>
        <authorList>
            <person name="Yin M."/>
            <person name="Tang S."/>
        </authorList>
    </citation>
    <scope>NUCLEOTIDE SEQUENCE [LARGE SCALE GENOMIC DNA]</scope>
    <source>
        <strain evidence="10 13">YIM 90600</strain>
    </source>
</reference>
<dbReference type="SUPFAM" id="SSF161098">
    <property type="entry name" value="MetI-like"/>
    <property type="match status" value="1"/>
</dbReference>
<evidence type="ECO:0000256" key="4">
    <source>
        <dbReference type="ARBA" id="ARBA00022692"/>
    </source>
</evidence>
<dbReference type="InterPro" id="IPR035906">
    <property type="entry name" value="MetI-like_sf"/>
</dbReference>
<keyword evidence="3" id="KW-1003">Cell membrane</keyword>
<dbReference type="InterPro" id="IPR050366">
    <property type="entry name" value="BP-dependent_transpt_permease"/>
</dbReference>
<evidence type="ECO:0000256" key="8">
    <source>
        <dbReference type="SAM" id="MobiDB-lite"/>
    </source>
</evidence>
<feature type="transmembrane region" description="Helical" evidence="7">
    <location>
        <begin position="102"/>
        <end position="123"/>
    </location>
</feature>
<dbReference type="HOGENOM" id="CLU_028518_5_4_11"/>
<feature type="transmembrane region" description="Helical" evidence="7">
    <location>
        <begin position="213"/>
        <end position="234"/>
    </location>
</feature>
<dbReference type="PANTHER" id="PTHR43386:SF23">
    <property type="entry name" value="ABC TRANSPORTER"/>
    <property type="match status" value="1"/>
</dbReference>
<evidence type="ECO:0000256" key="2">
    <source>
        <dbReference type="ARBA" id="ARBA00022448"/>
    </source>
</evidence>
<sequence length="307" mass="31867">MVELDSHDATARGHRPWRSAARVRAGTARGTGGAARARLRLGAAVSVLVLLALAALLVPALSSAPGTVDYQAVRLPPGPGHPFGTDTSGRDLFVRSLAGLRVSLLVAVVSTVVSTVLGTAVGAVSGSLGGWADRLLMRVVDAVNAVPHLLLGIVIVALYQGTVLAVVLSIGLTHWATVARVVRSEVLGLRNRPYVDAAVSSGAGRWWVLRKHLLPAIVPQAALSAVLLVPHAVFHETALSFLGLGLPPHLASIGNILSDGREGVLLGAWWIVAFPAALLVATTLSVSGIAAVWRDRAVPTRRSELAL</sequence>
<evidence type="ECO:0000256" key="7">
    <source>
        <dbReference type="RuleBase" id="RU363032"/>
    </source>
</evidence>
<feature type="transmembrane region" description="Helical" evidence="7">
    <location>
        <begin position="268"/>
        <end position="293"/>
    </location>
</feature>
<dbReference type="PANTHER" id="PTHR43386">
    <property type="entry name" value="OLIGOPEPTIDE TRANSPORT SYSTEM PERMEASE PROTEIN APPC"/>
    <property type="match status" value="1"/>
</dbReference>
<dbReference type="Proteomes" id="UP000029737">
    <property type="component" value="Unassembled WGS sequence"/>
</dbReference>
<proteinExistence type="inferred from homology"/>
<evidence type="ECO:0000313" key="12">
    <source>
        <dbReference type="Proteomes" id="UP000029737"/>
    </source>
</evidence>
<reference evidence="11 12" key="1">
    <citation type="journal article" date="2014" name="PLoS ONE">
        <title>Identification and Characterization of a New Erythromycin Biosynthetic Gene Cluster in Actinopolyspora erythraea YIM90600, a Novel Erythronolide-Producing Halophilic Actinomycete Isolated from Salt Field.</title>
        <authorList>
            <person name="Chen D."/>
            <person name="Feng J."/>
            <person name="Huang L."/>
            <person name="Zhang Q."/>
            <person name="Wu J."/>
            <person name="Zhu X."/>
            <person name="Duan Y."/>
            <person name="Xu Z."/>
        </authorList>
    </citation>
    <scope>NUCLEOTIDE SEQUENCE [LARGE SCALE GENOMIC DNA]</scope>
    <source>
        <strain evidence="11 12">YIM90600</strain>
    </source>
</reference>
<dbReference type="GO" id="GO:0055085">
    <property type="term" value="P:transmembrane transport"/>
    <property type="evidence" value="ECO:0007669"/>
    <property type="project" value="InterPro"/>
</dbReference>
<keyword evidence="6 7" id="KW-0472">Membrane</keyword>
<keyword evidence="12" id="KW-1185">Reference proteome</keyword>
<organism evidence="10 13">
    <name type="scientific">Actinopolyspora erythraea</name>
    <dbReference type="NCBI Taxonomy" id="414996"/>
    <lineage>
        <taxon>Bacteria</taxon>
        <taxon>Bacillati</taxon>
        <taxon>Actinomycetota</taxon>
        <taxon>Actinomycetes</taxon>
        <taxon>Actinopolysporales</taxon>
        <taxon>Actinopolysporaceae</taxon>
        <taxon>Actinopolyspora</taxon>
    </lineage>
</organism>
<comment type="subcellular location">
    <subcellularLocation>
        <location evidence="1 7">Cell membrane</location>
        <topology evidence="1 7">Multi-pass membrane protein</topology>
    </subcellularLocation>
</comment>
<dbReference type="OrthoDB" id="6637947at2"/>
<name>A0A099D7I7_9ACTN</name>
<evidence type="ECO:0000256" key="5">
    <source>
        <dbReference type="ARBA" id="ARBA00022989"/>
    </source>
</evidence>
<dbReference type="KEGG" id="aey:CDG81_08010"/>
<evidence type="ECO:0000313" key="13">
    <source>
        <dbReference type="Proteomes" id="UP000215043"/>
    </source>
</evidence>
<dbReference type="Pfam" id="PF00528">
    <property type="entry name" value="BPD_transp_1"/>
    <property type="match status" value="1"/>
</dbReference>
<dbReference type="eggNOG" id="COG1173">
    <property type="taxonomic scope" value="Bacteria"/>
</dbReference>
<keyword evidence="4 7" id="KW-0812">Transmembrane</keyword>
<keyword evidence="5 7" id="KW-1133">Transmembrane helix</keyword>
<feature type="domain" description="ABC transmembrane type-1" evidence="9">
    <location>
        <begin position="100"/>
        <end position="290"/>
    </location>
</feature>
<dbReference type="AlphaFoldDB" id="A0A099D7I7"/>
<dbReference type="RefSeq" id="WP_043572006.1">
    <property type="nucleotide sequence ID" value="NZ_CP022752.1"/>
</dbReference>
<dbReference type="Gene3D" id="1.10.3720.10">
    <property type="entry name" value="MetI-like"/>
    <property type="match status" value="1"/>
</dbReference>
<feature type="region of interest" description="Disordered" evidence="8">
    <location>
        <begin position="1"/>
        <end position="24"/>
    </location>
</feature>
<evidence type="ECO:0000256" key="3">
    <source>
        <dbReference type="ARBA" id="ARBA00022475"/>
    </source>
</evidence>
<comment type="similarity">
    <text evidence="7">Belongs to the binding-protein-dependent transport system permease family.</text>
</comment>
<dbReference type="PROSITE" id="PS50928">
    <property type="entry name" value="ABC_TM1"/>
    <property type="match status" value="1"/>
</dbReference>
<evidence type="ECO:0000256" key="1">
    <source>
        <dbReference type="ARBA" id="ARBA00004651"/>
    </source>
</evidence>
<accession>A0A099D7I7</accession>
<gene>
    <name evidence="10" type="ORF">CDG81_08010</name>
    <name evidence="11" type="ORF">IL38_08705</name>
</gene>
<evidence type="ECO:0000313" key="10">
    <source>
        <dbReference type="EMBL" id="ASU78249.1"/>
    </source>
</evidence>
<dbReference type="GO" id="GO:0005886">
    <property type="term" value="C:plasma membrane"/>
    <property type="evidence" value="ECO:0007669"/>
    <property type="project" value="UniProtKB-SubCell"/>
</dbReference>
<dbReference type="InterPro" id="IPR000515">
    <property type="entry name" value="MetI-like"/>
</dbReference>
<dbReference type="EMBL" id="JPMV01000015">
    <property type="protein sequence ID" value="KGI81797.1"/>
    <property type="molecule type" value="Genomic_DNA"/>
</dbReference>